<evidence type="ECO:0000313" key="2">
    <source>
        <dbReference type="EMBL" id="PIC54121.1"/>
    </source>
</evidence>
<feature type="region of interest" description="Disordered" evidence="1">
    <location>
        <begin position="1"/>
        <end position="618"/>
    </location>
</feature>
<name>A0A2G5VR23_9PELO</name>
<reference evidence="3" key="1">
    <citation type="submission" date="2017-10" db="EMBL/GenBank/DDBJ databases">
        <title>Rapid genome shrinkage in a self-fertile nematode reveals novel sperm competition proteins.</title>
        <authorList>
            <person name="Yin D."/>
            <person name="Schwarz E.M."/>
            <person name="Thomas C.G."/>
            <person name="Felde R.L."/>
            <person name="Korf I.F."/>
            <person name="Cutter A.D."/>
            <person name="Schartner C.M."/>
            <person name="Ralston E.J."/>
            <person name="Meyer B.J."/>
            <person name="Haag E.S."/>
        </authorList>
    </citation>
    <scope>NUCLEOTIDE SEQUENCE [LARGE SCALE GENOMIC DNA]</scope>
    <source>
        <strain evidence="3">JU1422</strain>
    </source>
</reference>
<feature type="compositionally biased region" description="Polar residues" evidence="1">
    <location>
        <begin position="311"/>
        <end position="335"/>
    </location>
</feature>
<dbReference type="OrthoDB" id="10542504at2759"/>
<feature type="compositionally biased region" description="Basic residues" evidence="1">
    <location>
        <begin position="462"/>
        <end position="474"/>
    </location>
</feature>
<gene>
    <name evidence="2" type="primary">Cnig_chr_I.g351</name>
    <name evidence="2" type="ORF">B9Z55_000351</name>
</gene>
<dbReference type="Proteomes" id="UP000230233">
    <property type="component" value="Chromosome I"/>
</dbReference>
<feature type="compositionally biased region" description="Polar residues" evidence="1">
    <location>
        <begin position="38"/>
        <end position="50"/>
    </location>
</feature>
<sequence>MSKSAAKPPRPPPRTRGRPPAQKPAAARKPRSRTSKSGPASPTKSQESLTSPEPPSRPNRAAAAAESRSRSPRRSVSARESKPRSCRIDGRPQAGTAASVSVTGTPRMSLEEPEEVPKAKAARRSRKADVSRPSDGPEKPESLIDTTEVTLDSPGSSSWIPTEAVRAISLTGSNSPQIERVKSPEGPPELPDSTPMESEGVRGSPGDPIGARTSDTSGGSPTVLPARSRSRAATLDQRDPIGAGTSDARGESSDTVPPTRSRSIANSDPADPIDAGASDTRPRPETPDTVPPARSKSIATRDQGDPIAVGTSDTRGGSPEPQTTDTVPPARSQSPDPMLEEMPETPPSRDPIHAPQTSQESERFRESSPQAPEKPYWQVLQEQDPHQMVNDDEERDQDRYYRDRLEGRYDDEEGPYRDELSSRSEASGSSDEEPPPKAYDPFEEERPDSPSWRQRAAAHAALPKKHPKVRKIKKGSRDIPSGGAPEGSDDEDQERIPKKVRRIQKKNSRDPPDDYDDDDQKTPRIHSPARPPLSDNDDDDPVTLRKKALKIQKKPPRRSPTPEDVVPEDVRPEDVVPEAPFGDPDDKIRLMLEVESGNDSDYDEAEDRALWDEPNKRE</sequence>
<feature type="compositionally biased region" description="Basic and acidic residues" evidence="1">
    <location>
        <begin position="396"/>
        <end position="422"/>
    </location>
</feature>
<dbReference type="EMBL" id="PDUG01000001">
    <property type="protein sequence ID" value="PIC54121.1"/>
    <property type="molecule type" value="Genomic_DNA"/>
</dbReference>
<organism evidence="2 3">
    <name type="scientific">Caenorhabditis nigoni</name>
    <dbReference type="NCBI Taxonomy" id="1611254"/>
    <lineage>
        <taxon>Eukaryota</taxon>
        <taxon>Metazoa</taxon>
        <taxon>Ecdysozoa</taxon>
        <taxon>Nematoda</taxon>
        <taxon>Chromadorea</taxon>
        <taxon>Rhabditida</taxon>
        <taxon>Rhabditina</taxon>
        <taxon>Rhabditomorpha</taxon>
        <taxon>Rhabditoidea</taxon>
        <taxon>Rhabditidae</taxon>
        <taxon>Peloderinae</taxon>
        <taxon>Caenorhabditis</taxon>
    </lineage>
</organism>
<evidence type="ECO:0000256" key="1">
    <source>
        <dbReference type="SAM" id="MobiDB-lite"/>
    </source>
</evidence>
<proteinExistence type="predicted"/>
<feature type="compositionally biased region" description="Polar residues" evidence="1">
    <location>
        <begin position="253"/>
        <end position="266"/>
    </location>
</feature>
<protein>
    <submittedName>
        <fullName evidence="2">Uncharacterized protein</fullName>
    </submittedName>
</protein>
<feature type="compositionally biased region" description="Basic and acidic residues" evidence="1">
    <location>
        <begin position="607"/>
        <end position="618"/>
    </location>
</feature>
<feature type="compositionally biased region" description="Acidic residues" evidence="1">
    <location>
        <begin position="596"/>
        <end position="606"/>
    </location>
</feature>
<accession>A0A2G5VR23</accession>
<evidence type="ECO:0000313" key="3">
    <source>
        <dbReference type="Proteomes" id="UP000230233"/>
    </source>
</evidence>
<feature type="compositionally biased region" description="Polar residues" evidence="1">
    <location>
        <begin position="96"/>
        <end position="106"/>
    </location>
</feature>
<comment type="caution">
    <text evidence="2">The sequence shown here is derived from an EMBL/GenBank/DDBJ whole genome shotgun (WGS) entry which is preliminary data.</text>
</comment>
<dbReference type="AlphaFoldDB" id="A0A2G5VR23"/>
<feature type="compositionally biased region" description="Basic and acidic residues" evidence="1">
    <location>
        <begin position="127"/>
        <end position="142"/>
    </location>
</feature>
<feature type="compositionally biased region" description="Polar residues" evidence="1">
    <location>
        <begin position="144"/>
        <end position="160"/>
    </location>
</feature>
<feature type="compositionally biased region" description="Basic residues" evidence="1">
    <location>
        <begin position="544"/>
        <end position="557"/>
    </location>
</feature>
<feature type="compositionally biased region" description="Basic and acidic residues" evidence="1">
    <location>
        <begin position="77"/>
        <end position="90"/>
    </location>
</feature>
<keyword evidence="3" id="KW-1185">Reference proteome</keyword>